<evidence type="ECO:0000313" key="3">
    <source>
        <dbReference type="Proteomes" id="UP000743370"/>
    </source>
</evidence>
<dbReference type="EMBL" id="JABFOF010000006">
    <property type="protein sequence ID" value="KAG2395744.1"/>
    <property type="molecule type" value="Genomic_DNA"/>
</dbReference>
<protein>
    <submittedName>
        <fullName evidence="2">Uncharacterized protein</fullName>
    </submittedName>
</protein>
<reference evidence="2 3" key="1">
    <citation type="submission" date="2020-05" db="EMBL/GenBank/DDBJ databases">
        <title>Vigna angularis (adzuki bean) Var. LongXiaoDou No. 4 denovo assembly.</title>
        <authorList>
            <person name="Xiang H."/>
        </authorList>
    </citation>
    <scope>NUCLEOTIDE SEQUENCE [LARGE SCALE GENOMIC DNA]</scope>
    <source>
        <tissue evidence="2">Leaf</tissue>
    </source>
</reference>
<accession>A0A8T0K835</accession>
<sequence length="72" mass="7377">MTFEENGVEGATEHGQKLTSYGREDVGTGDSVWAGQFEGGLGVDDEVEGVVGEGKADVGVAEEGEVDVGVTM</sequence>
<feature type="compositionally biased region" description="Basic and acidic residues" evidence="1">
    <location>
        <begin position="11"/>
        <end position="26"/>
    </location>
</feature>
<feature type="region of interest" description="Disordered" evidence="1">
    <location>
        <begin position="1"/>
        <end position="33"/>
    </location>
</feature>
<evidence type="ECO:0000256" key="1">
    <source>
        <dbReference type="SAM" id="MobiDB-lite"/>
    </source>
</evidence>
<organism evidence="2 3">
    <name type="scientific">Phaseolus angularis</name>
    <name type="common">Azuki bean</name>
    <name type="synonym">Vigna angularis</name>
    <dbReference type="NCBI Taxonomy" id="3914"/>
    <lineage>
        <taxon>Eukaryota</taxon>
        <taxon>Viridiplantae</taxon>
        <taxon>Streptophyta</taxon>
        <taxon>Embryophyta</taxon>
        <taxon>Tracheophyta</taxon>
        <taxon>Spermatophyta</taxon>
        <taxon>Magnoliopsida</taxon>
        <taxon>eudicotyledons</taxon>
        <taxon>Gunneridae</taxon>
        <taxon>Pentapetalae</taxon>
        <taxon>rosids</taxon>
        <taxon>fabids</taxon>
        <taxon>Fabales</taxon>
        <taxon>Fabaceae</taxon>
        <taxon>Papilionoideae</taxon>
        <taxon>50 kb inversion clade</taxon>
        <taxon>NPAAA clade</taxon>
        <taxon>indigoferoid/millettioid clade</taxon>
        <taxon>Phaseoleae</taxon>
        <taxon>Vigna</taxon>
    </lineage>
</organism>
<evidence type="ECO:0000313" key="2">
    <source>
        <dbReference type="EMBL" id="KAG2395744.1"/>
    </source>
</evidence>
<proteinExistence type="predicted"/>
<gene>
    <name evidence="2" type="ORF">HKW66_Vig0068800</name>
</gene>
<dbReference type="AlphaFoldDB" id="A0A8T0K835"/>
<name>A0A8T0K835_PHAAN</name>
<dbReference type="Proteomes" id="UP000743370">
    <property type="component" value="Unassembled WGS sequence"/>
</dbReference>
<comment type="caution">
    <text evidence="2">The sequence shown here is derived from an EMBL/GenBank/DDBJ whole genome shotgun (WGS) entry which is preliminary data.</text>
</comment>